<evidence type="ECO:0000256" key="1">
    <source>
        <dbReference type="ARBA" id="ARBA00023015"/>
    </source>
</evidence>
<dbReference type="InterPro" id="IPR036388">
    <property type="entry name" value="WH-like_DNA-bd_sf"/>
</dbReference>
<keyword evidence="2" id="KW-0238">DNA-binding</keyword>
<dbReference type="InterPro" id="IPR036390">
    <property type="entry name" value="WH_DNA-bd_sf"/>
</dbReference>
<dbReference type="InterPro" id="IPR008920">
    <property type="entry name" value="TF_FadR/GntR_C"/>
</dbReference>
<protein>
    <submittedName>
        <fullName evidence="5">GntR family transcriptional regulator</fullName>
    </submittedName>
</protein>
<dbReference type="PANTHER" id="PTHR43537:SF5">
    <property type="entry name" value="UXU OPERON TRANSCRIPTIONAL REGULATOR"/>
    <property type="match status" value="1"/>
</dbReference>
<dbReference type="Gene3D" id="1.20.120.530">
    <property type="entry name" value="GntR ligand-binding domain-like"/>
    <property type="match status" value="1"/>
</dbReference>
<comment type="caution">
    <text evidence="5">The sequence shown here is derived from an EMBL/GenBank/DDBJ whole genome shotgun (WGS) entry which is preliminary data.</text>
</comment>
<evidence type="ECO:0000256" key="2">
    <source>
        <dbReference type="ARBA" id="ARBA00023125"/>
    </source>
</evidence>
<reference evidence="5 6" key="1">
    <citation type="journal article" date="2014" name="BMC Genomics">
        <title>Comparison of environmental and isolate Sulfobacillus genomes reveals diverse carbon, sulfur, nitrogen, and hydrogen metabolisms.</title>
        <authorList>
            <person name="Justice N.B."/>
            <person name="Norman A."/>
            <person name="Brown C.T."/>
            <person name="Singh A."/>
            <person name="Thomas B.C."/>
            <person name="Banfield J.F."/>
        </authorList>
    </citation>
    <scope>NUCLEOTIDE SEQUENCE [LARGE SCALE GENOMIC DNA]</scope>
    <source>
        <strain evidence="5">AMDSBA4</strain>
    </source>
</reference>
<dbReference type="CDD" id="cd07377">
    <property type="entry name" value="WHTH_GntR"/>
    <property type="match status" value="1"/>
</dbReference>
<dbReference type="InterPro" id="IPR011711">
    <property type="entry name" value="GntR_C"/>
</dbReference>
<dbReference type="PROSITE" id="PS50949">
    <property type="entry name" value="HTH_GNTR"/>
    <property type="match status" value="1"/>
</dbReference>
<evidence type="ECO:0000313" key="6">
    <source>
        <dbReference type="Proteomes" id="UP000242972"/>
    </source>
</evidence>
<gene>
    <name evidence="5" type="ORF">C7B46_05550</name>
</gene>
<evidence type="ECO:0000256" key="3">
    <source>
        <dbReference type="ARBA" id="ARBA00023163"/>
    </source>
</evidence>
<dbReference type="Proteomes" id="UP000242972">
    <property type="component" value="Unassembled WGS sequence"/>
</dbReference>
<sequence>MSTQGIARHFVSQQMYQLIRDQILTGELAPGTVLKDQQLANQYSVSRTPVREALLRLESENLVTTKPNRWTQVTPLNIDAVKDSYPIIWSLESLAVRLAPVSLSPRQLQLLSDANAALARALRQHHAVEATQMDLKFHRLIVESSGNHELTKVIEQIKTPLQRIEIAYFDRLFLSDPSVAEHENIIEAFKQHNRNLAIMAIEANWQNSLSRLSKLIENNSDKDVT</sequence>
<dbReference type="Pfam" id="PF00392">
    <property type="entry name" value="GntR"/>
    <property type="match status" value="1"/>
</dbReference>
<dbReference type="Gene3D" id="1.10.10.10">
    <property type="entry name" value="Winged helix-like DNA-binding domain superfamily/Winged helix DNA-binding domain"/>
    <property type="match status" value="1"/>
</dbReference>
<feature type="domain" description="HTH gntR-type" evidence="4">
    <location>
        <begin position="9"/>
        <end position="76"/>
    </location>
</feature>
<dbReference type="PANTHER" id="PTHR43537">
    <property type="entry name" value="TRANSCRIPTIONAL REGULATOR, GNTR FAMILY"/>
    <property type="match status" value="1"/>
</dbReference>
<keyword evidence="1" id="KW-0805">Transcription regulation</keyword>
<dbReference type="SMART" id="SM00895">
    <property type="entry name" value="FCD"/>
    <property type="match status" value="1"/>
</dbReference>
<keyword evidence="3" id="KW-0804">Transcription</keyword>
<dbReference type="Pfam" id="PF07729">
    <property type="entry name" value="FCD"/>
    <property type="match status" value="1"/>
</dbReference>
<dbReference type="SMART" id="SM00345">
    <property type="entry name" value="HTH_GNTR"/>
    <property type="match status" value="1"/>
</dbReference>
<dbReference type="EMBL" id="PXYW01000009">
    <property type="protein sequence ID" value="PSR34382.1"/>
    <property type="molecule type" value="Genomic_DNA"/>
</dbReference>
<dbReference type="GO" id="GO:0003677">
    <property type="term" value="F:DNA binding"/>
    <property type="evidence" value="ECO:0007669"/>
    <property type="project" value="UniProtKB-KW"/>
</dbReference>
<dbReference type="GO" id="GO:0003700">
    <property type="term" value="F:DNA-binding transcription factor activity"/>
    <property type="evidence" value="ECO:0007669"/>
    <property type="project" value="InterPro"/>
</dbReference>
<dbReference type="AlphaFoldDB" id="A0A2T2XIQ6"/>
<dbReference type="InterPro" id="IPR000524">
    <property type="entry name" value="Tscrpt_reg_HTH_GntR"/>
</dbReference>
<organism evidence="5 6">
    <name type="scientific">Sulfobacillus benefaciens</name>
    <dbReference type="NCBI Taxonomy" id="453960"/>
    <lineage>
        <taxon>Bacteria</taxon>
        <taxon>Bacillati</taxon>
        <taxon>Bacillota</taxon>
        <taxon>Clostridia</taxon>
        <taxon>Eubacteriales</taxon>
        <taxon>Clostridiales Family XVII. Incertae Sedis</taxon>
        <taxon>Sulfobacillus</taxon>
    </lineage>
</organism>
<name>A0A2T2XIQ6_9FIRM</name>
<dbReference type="SUPFAM" id="SSF46785">
    <property type="entry name" value="Winged helix' DNA-binding domain"/>
    <property type="match status" value="1"/>
</dbReference>
<proteinExistence type="predicted"/>
<dbReference type="PRINTS" id="PR00035">
    <property type="entry name" value="HTHGNTR"/>
</dbReference>
<evidence type="ECO:0000313" key="5">
    <source>
        <dbReference type="EMBL" id="PSR34382.1"/>
    </source>
</evidence>
<evidence type="ECO:0000259" key="4">
    <source>
        <dbReference type="PROSITE" id="PS50949"/>
    </source>
</evidence>
<dbReference type="SUPFAM" id="SSF48008">
    <property type="entry name" value="GntR ligand-binding domain-like"/>
    <property type="match status" value="1"/>
</dbReference>
<accession>A0A2T2XIQ6</accession>